<dbReference type="PROSITE" id="PS50280">
    <property type="entry name" value="SET"/>
    <property type="match status" value="1"/>
</dbReference>
<keyword evidence="1" id="KW-0805">Transcription regulation</keyword>
<dbReference type="InterPro" id="IPR046341">
    <property type="entry name" value="SET_dom_sf"/>
</dbReference>
<evidence type="ECO:0000259" key="6">
    <source>
        <dbReference type="PROSITE" id="PS50157"/>
    </source>
</evidence>
<feature type="compositionally biased region" description="Low complexity" evidence="5">
    <location>
        <begin position="226"/>
        <end position="251"/>
    </location>
</feature>
<feature type="compositionally biased region" description="Low complexity" evidence="5">
    <location>
        <begin position="796"/>
        <end position="818"/>
    </location>
</feature>
<proteinExistence type="predicted"/>
<feature type="compositionally biased region" description="Basic residues" evidence="5">
    <location>
        <begin position="329"/>
        <end position="338"/>
    </location>
</feature>
<feature type="coiled-coil region" evidence="4">
    <location>
        <begin position="1152"/>
        <end position="1179"/>
    </location>
</feature>
<evidence type="ECO:0000313" key="8">
    <source>
        <dbReference type="EMBL" id="KAL1400781.1"/>
    </source>
</evidence>
<dbReference type="GO" id="GO:0008276">
    <property type="term" value="F:protein methyltransferase activity"/>
    <property type="evidence" value="ECO:0007669"/>
    <property type="project" value="UniProtKB-ARBA"/>
</dbReference>
<feature type="region of interest" description="Disordered" evidence="5">
    <location>
        <begin position="1213"/>
        <end position="1283"/>
    </location>
</feature>
<feature type="domain" description="C2H2-type" evidence="6">
    <location>
        <begin position="1070"/>
        <end position="1097"/>
    </location>
</feature>
<evidence type="ECO:0000256" key="1">
    <source>
        <dbReference type="ARBA" id="ARBA00023015"/>
    </source>
</evidence>
<sequence>MILVCSICGASHYTQNCPDFAKGDHIKDKPSLNLSRSSVPNGLLIMDSGFAKGTRFGPLLAQKSYTPIKGLPFPLVLFANTPPSYYYGTDLLMLDFELQTLLSGRNVYLDTRNESKCNWMIHVSLARFSNEQNLICYQENDEIYYTAIKDIELGDILRVWYSRSYAAKIGATLLEPSPYDICNNILRSVSLDYGLDLDQNQNYLESFPSTSGGTNNQLSHHHHHASSSSSMVGGSDVNNNSNGGNSATVTSSSLCGDASSSSYDKISLPPIDSLMKTTSPKYTTNHYHMFDLDLIGGTSQSCEDYGQFNPTATSCSPSLVPIHHQQQQQHHHHPHHHSSQLGDSPSHSQFAVQQPHHSTVTDMHQHQQQQLVHSSYGGYHQQTLPEDTLSPADLINISLGASDMNIAFDSFEAGNLIGYDGGNSSSGSNLADSGISIGHGGVGMLDGGGGGKLHSRYSSSSDSLVTLNDSMGGGMVPVAPSSVTPIPSAMGGGGVGVLAGNGAVDPEADKKYPCEICLRKYMTKSNLDKHMRKHNLFLCVFCMKLFQLAEELKDHECTERKSKTAYLHCPKCLKVLSNSWSLQRHMKIHKDSNGDQLTDGLLRQQSESSDKMLLLAGGEPKDEPSIPFDELESTGLDELKPSLEPFEATEPGTDMDVHHHHHHHHHLLDMAGDEANDGTVLLESGAVADTPLVALSSITTIPITNTSSSQDMITDVQAPNGKQLYKCIVCAKLFKNPNALEKHLRKVHTVYTISNDYKTEKKVLTQINQKKTSPIKPAIAKALATKLTQKSKKMEAAAASSNGASPAAANSPTNSGPIVITPVEQIQQPPPPPPVHVPRPYNKKKHLNNVKLPTSTTPAGPLQLTTIPATATANQTTAGNKSHSIIIISNLELTNNNLIDTSQLFLNQNSNALGNKIDVKVLNSTDKLPKLVPISSHGPSPPSILPSPQQQQQQQFVGLPSLHPTTTATTTPTTAAPQSEGSCALNALIESSGINVDESQDSHLLTLSPIKMGSNSNGGATTIITSGDASSNSFLGPDELSADANDSNQQYEDGDSGDSPTGAQLTQTSYPCEECDRVFPKNYQLKRHMEIHDSTYYMCPYCDRSPLKAKTSVRKHLNTVHPERAPPKEEMNKFIATLVVKDEKILNELFIKNERKIRAKCAKQQAKQLQLQMQKQQQQQLSQQAVVIVQDVAASAMPTEQQEEVIGVAYSDEQQPAQQASAIPDNSQQLGGYESEENQGVDCGSSANGPEVRSDDESNGLKRRVVEGSGSGSVGQCGGSKSNEEVKRIRLVDANGQEVRYIAAASSNGTALKYLRKKSIGVGEGSSSSSGGNPMHPPGTAGGGGGGGQPTNIDNQMILDNLFDNISIENYEFDDNTSIQSYNMIEERFKTSFDQIQEKLDAELSFDEEQLKWQNNLMANDSSNEIGDKLLNVEDNPLARRCTSRQKRQYPEVLRQDIYLCFLPVELGEAAC</sequence>
<dbReference type="FunFam" id="2.170.270.10:FF:000073">
    <property type="entry name" value="AGAP013139-PA"/>
    <property type="match status" value="1"/>
</dbReference>
<feature type="compositionally biased region" description="Polar residues" evidence="5">
    <location>
        <begin position="341"/>
        <end position="362"/>
    </location>
</feature>
<feature type="compositionally biased region" description="Gly residues" evidence="5">
    <location>
        <begin position="1269"/>
        <end position="1278"/>
    </location>
</feature>
<keyword evidence="3" id="KW-0479">Metal-binding</keyword>
<organism evidence="8 9">
    <name type="scientific">Culex pipiens pipiens</name>
    <name type="common">Northern house mosquito</name>
    <dbReference type="NCBI Taxonomy" id="38569"/>
    <lineage>
        <taxon>Eukaryota</taxon>
        <taxon>Metazoa</taxon>
        <taxon>Ecdysozoa</taxon>
        <taxon>Arthropoda</taxon>
        <taxon>Hexapoda</taxon>
        <taxon>Insecta</taxon>
        <taxon>Pterygota</taxon>
        <taxon>Neoptera</taxon>
        <taxon>Endopterygota</taxon>
        <taxon>Diptera</taxon>
        <taxon>Nematocera</taxon>
        <taxon>Culicoidea</taxon>
        <taxon>Culicidae</taxon>
        <taxon>Culicinae</taxon>
        <taxon>Culicini</taxon>
        <taxon>Culex</taxon>
        <taxon>Culex</taxon>
    </lineage>
</organism>
<feature type="region of interest" description="Disordered" evidence="5">
    <location>
        <begin position="933"/>
        <end position="956"/>
    </location>
</feature>
<dbReference type="PANTHER" id="PTHR16515">
    <property type="entry name" value="PR DOMAIN ZINC FINGER PROTEIN"/>
    <property type="match status" value="1"/>
</dbReference>
<dbReference type="SMART" id="SM00355">
    <property type="entry name" value="ZnF_C2H2"/>
    <property type="match status" value="5"/>
</dbReference>
<dbReference type="InterPro" id="IPR013087">
    <property type="entry name" value="Znf_C2H2_type"/>
</dbReference>
<dbReference type="Pfam" id="PF21549">
    <property type="entry name" value="PRDM2_PR"/>
    <property type="match status" value="1"/>
</dbReference>
<evidence type="ECO:0000256" key="5">
    <source>
        <dbReference type="SAM" id="MobiDB-lite"/>
    </source>
</evidence>
<dbReference type="Proteomes" id="UP001562425">
    <property type="component" value="Unassembled WGS sequence"/>
</dbReference>
<dbReference type="GO" id="GO:0008270">
    <property type="term" value="F:zinc ion binding"/>
    <property type="evidence" value="ECO:0007669"/>
    <property type="project" value="UniProtKB-KW"/>
</dbReference>
<accession>A0ABD1DM29</accession>
<dbReference type="Pfam" id="PF00096">
    <property type="entry name" value="zf-C2H2"/>
    <property type="match status" value="3"/>
</dbReference>
<dbReference type="InterPro" id="IPR001214">
    <property type="entry name" value="SET_dom"/>
</dbReference>
<comment type="caution">
    <text evidence="8">The sequence shown here is derived from an EMBL/GenBank/DDBJ whole genome shotgun (WGS) entry which is preliminary data.</text>
</comment>
<dbReference type="InterPro" id="IPR036236">
    <property type="entry name" value="Znf_C2H2_sf"/>
</dbReference>
<dbReference type="PANTHER" id="PTHR16515:SF19">
    <property type="entry name" value="PR DOMAIN ZINC FINGER PROTEIN 14"/>
    <property type="match status" value="1"/>
</dbReference>
<gene>
    <name evidence="8" type="ORF">pipiens_007145</name>
</gene>
<evidence type="ECO:0000256" key="3">
    <source>
        <dbReference type="PROSITE-ProRule" id="PRU00042"/>
    </source>
</evidence>
<feature type="compositionally biased region" description="Gly residues" evidence="5">
    <location>
        <begin position="1340"/>
        <end position="1349"/>
    </location>
</feature>
<dbReference type="InterPro" id="IPR050331">
    <property type="entry name" value="Zinc_finger"/>
</dbReference>
<keyword evidence="2" id="KW-0804">Transcription</keyword>
<feature type="compositionally biased region" description="Low complexity" evidence="5">
    <location>
        <begin position="946"/>
        <end position="956"/>
    </location>
</feature>
<feature type="compositionally biased region" description="Polar residues" evidence="5">
    <location>
        <begin position="1013"/>
        <end position="1034"/>
    </location>
</feature>
<feature type="domain" description="C2H2-type" evidence="6">
    <location>
        <begin position="725"/>
        <end position="749"/>
    </location>
</feature>
<reference evidence="8 9" key="1">
    <citation type="submission" date="2024-05" db="EMBL/GenBank/DDBJ databases">
        <title>Culex pipiens pipiens assembly and annotation.</title>
        <authorList>
            <person name="Alout H."/>
            <person name="Durand T."/>
        </authorList>
    </citation>
    <scope>NUCLEOTIDE SEQUENCE [LARGE SCALE GENOMIC DNA]</scope>
    <source>
        <strain evidence="8">HA-2024</strain>
        <tissue evidence="8">Whole body</tissue>
    </source>
</reference>
<feature type="region of interest" description="Disordered" evidence="5">
    <location>
        <begin position="1009"/>
        <end position="1067"/>
    </location>
</feature>
<dbReference type="PROSITE" id="PS00028">
    <property type="entry name" value="ZINC_FINGER_C2H2_1"/>
    <property type="match status" value="4"/>
</dbReference>
<feature type="region of interest" description="Disordered" evidence="5">
    <location>
        <begin position="316"/>
        <end position="373"/>
    </location>
</feature>
<feature type="compositionally biased region" description="Basic and acidic residues" evidence="5">
    <location>
        <begin position="1252"/>
        <end position="1266"/>
    </location>
</feature>
<dbReference type="Gene3D" id="3.30.160.60">
    <property type="entry name" value="Classic Zinc Finger"/>
    <property type="match status" value="3"/>
</dbReference>
<dbReference type="SUPFAM" id="SSF57667">
    <property type="entry name" value="beta-beta-alpha zinc fingers"/>
    <property type="match status" value="3"/>
</dbReference>
<keyword evidence="9" id="KW-1185">Reference proteome</keyword>
<keyword evidence="3" id="KW-0862">Zinc</keyword>
<protein>
    <submittedName>
        <fullName evidence="8">Uncharacterized protein</fullName>
    </submittedName>
</protein>
<feature type="domain" description="C2H2-type" evidence="6">
    <location>
        <begin position="567"/>
        <end position="594"/>
    </location>
</feature>
<keyword evidence="3" id="KW-0863">Zinc-finger</keyword>
<feature type="region of interest" description="Disordered" evidence="5">
    <location>
        <begin position="794"/>
        <end position="818"/>
    </location>
</feature>
<dbReference type="GO" id="GO:0008170">
    <property type="term" value="F:N-methyltransferase activity"/>
    <property type="evidence" value="ECO:0007669"/>
    <property type="project" value="UniProtKB-ARBA"/>
</dbReference>
<feature type="domain" description="SET" evidence="7">
    <location>
        <begin position="30"/>
        <end position="162"/>
    </location>
</feature>
<dbReference type="EMBL" id="JBEHCU010005132">
    <property type="protein sequence ID" value="KAL1400781.1"/>
    <property type="molecule type" value="Genomic_DNA"/>
</dbReference>
<evidence type="ECO:0000313" key="9">
    <source>
        <dbReference type="Proteomes" id="UP001562425"/>
    </source>
</evidence>
<feature type="region of interest" description="Disordered" evidence="5">
    <location>
        <begin position="1322"/>
        <end position="1355"/>
    </location>
</feature>
<dbReference type="PROSITE" id="PS50157">
    <property type="entry name" value="ZINC_FINGER_C2H2_2"/>
    <property type="match status" value="4"/>
</dbReference>
<evidence type="ECO:0000256" key="4">
    <source>
        <dbReference type="SAM" id="Coils"/>
    </source>
</evidence>
<feature type="compositionally biased region" description="Polar residues" evidence="5">
    <location>
        <begin position="1058"/>
        <end position="1067"/>
    </location>
</feature>
<feature type="region of interest" description="Disordered" evidence="5">
    <location>
        <begin position="206"/>
        <end position="251"/>
    </location>
</feature>
<feature type="compositionally biased region" description="Polar residues" evidence="5">
    <location>
        <begin position="1213"/>
        <end position="1230"/>
    </location>
</feature>
<dbReference type="Gene3D" id="2.170.270.10">
    <property type="entry name" value="SET domain"/>
    <property type="match status" value="1"/>
</dbReference>
<keyword evidence="4" id="KW-0175">Coiled coil</keyword>
<dbReference type="GO" id="GO:0008757">
    <property type="term" value="F:S-adenosylmethionine-dependent methyltransferase activity"/>
    <property type="evidence" value="ECO:0007669"/>
    <property type="project" value="UniProtKB-ARBA"/>
</dbReference>
<evidence type="ECO:0000259" key="7">
    <source>
        <dbReference type="PROSITE" id="PS50280"/>
    </source>
</evidence>
<name>A0ABD1DM29_CULPP</name>
<feature type="domain" description="C2H2-type" evidence="6">
    <location>
        <begin position="512"/>
        <end position="534"/>
    </location>
</feature>
<evidence type="ECO:0000256" key="2">
    <source>
        <dbReference type="ARBA" id="ARBA00023163"/>
    </source>
</evidence>